<dbReference type="RefSeq" id="WP_026659472.1">
    <property type="nucleotide sequence ID" value="NC_022538.1"/>
</dbReference>
<organism evidence="3 4">
    <name type="scientific">Alteracholeplasma palmae (strain ATCC 49389 / J233)</name>
    <name type="common">Acholeplasma palmae</name>
    <dbReference type="NCBI Taxonomy" id="1318466"/>
    <lineage>
        <taxon>Bacteria</taxon>
        <taxon>Bacillati</taxon>
        <taxon>Mycoplasmatota</taxon>
        <taxon>Mollicutes</taxon>
        <taxon>Acholeplasmatales</taxon>
        <taxon>Acholeplasmataceae</taxon>
        <taxon>Acholeplasma</taxon>
    </lineage>
</organism>
<evidence type="ECO:0000313" key="4">
    <source>
        <dbReference type="Proteomes" id="UP000032740"/>
    </source>
</evidence>
<protein>
    <recommendedName>
        <fullName evidence="2">ATPase dynein-related AAA domain-containing protein</fullName>
    </recommendedName>
</protein>
<dbReference type="OrthoDB" id="9781481at2"/>
<dbReference type="SUPFAM" id="SSF52540">
    <property type="entry name" value="P-loop containing nucleoside triphosphate hydrolases"/>
    <property type="match status" value="1"/>
</dbReference>
<name>U4KRS2_ALTPJ</name>
<dbReference type="Pfam" id="PF07728">
    <property type="entry name" value="AAA_5"/>
    <property type="match status" value="1"/>
</dbReference>
<dbReference type="STRING" id="1318466.BN85408290"/>
<evidence type="ECO:0000256" key="1">
    <source>
        <dbReference type="SAM" id="Phobius"/>
    </source>
</evidence>
<dbReference type="EMBL" id="FO681347">
    <property type="protein sequence ID" value="CCV64406.1"/>
    <property type="molecule type" value="Genomic_DNA"/>
</dbReference>
<dbReference type="HOGENOM" id="CLU_042759_0_0_14"/>
<keyword evidence="1" id="KW-1133">Transmembrane helix</keyword>
<dbReference type="AlphaFoldDB" id="U4KRS2"/>
<keyword evidence="1" id="KW-0472">Membrane</keyword>
<reference evidence="3 4" key="1">
    <citation type="journal article" date="2013" name="J. Mol. Microbiol. Biotechnol.">
        <title>Analysis of the Complete Genomes of Acholeplasma brassicae , A. palmae and A. laidlawii and Their Comparison to the Obligate Parasites from ' Candidatus Phytoplasma'.</title>
        <authorList>
            <person name="Kube M."/>
            <person name="Siewert C."/>
            <person name="Migdoll A.M."/>
            <person name="Duduk B."/>
            <person name="Holz S."/>
            <person name="Rabus R."/>
            <person name="Seemuller E."/>
            <person name="Mitrovic J."/>
            <person name="Muller I."/>
            <person name="Buttner C."/>
            <person name="Reinhardt R."/>
        </authorList>
    </citation>
    <scope>NUCLEOTIDE SEQUENCE [LARGE SCALE GENOMIC DNA]</scope>
    <source>
        <strain evidence="3 4">J233</strain>
    </source>
</reference>
<dbReference type="InterPro" id="IPR027417">
    <property type="entry name" value="P-loop_NTPase"/>
</dbReference>
<keyword evidence="4" id="KW-1185">Reference proteome</keyword>
<proteinExistence type="predicted"/>
<dbReference type="Gene3D" id="3.40.50.300">
    <property type="entry name" value="P-loop containing nucleotide triphosphate hydrolases"/>
    <property type="match status" value="1"/>
</dbReference>
<dbReference type="Proteomes" id="UP000032740">
    <property type="component" value="Chromosome"/>
</dbReference>
<feature type="domain" description="ATPase dynein-related AAA" evidence="2">
    <location>
        <begin position="156"/>
        <end position="306"/>
    </location>
</feature>
<dbReference type="GO" id="GO:0005524">
    <property type="term" value="F:ATP binding"/>
    <property type="evidence" value="ECO:0007669"/>
    <property type="project" value="InterPro"/>
</dbReference>
<evidence type="ECO:0000313" key="3">
    <source>
        <dbReference type="EMBL" id="CCV64406.1"/>
    </source>
</evidence>
<feature type="transmembrane region" description="Helical" evidence="1">
    <location>
        <begin position="31"/>
        <end position="53"/>
    </location>
</feature>
<keyword evidence="1" id="KW-0812">Transmembrane</keyword>
<dbReference type="InterPro" id="IPR011704">
    <property type="entry name" value="ATPase_dyneun-rel_AAA"/>
</dbReference>
<evidence type="ECO:0000259" key="2">
    <source>
        <dbReference type="Pfam" id="PF07728"/>
    </source>
</evidence>
<dbReference type="KEGG" id="apal:BN85408290"/>
<sequence>MYILNKIFSLPFLIDFNEILESTWKVMTSKIAVLIYIAVILIFIIFSIILVILNETKKENLKKDITEKQVMLNSSNKEEVHTNKSSLETSSDNRFSMLCKIDEEIENSGPMSFEDETTLSQICEEFRLYSADKLKLYYDIEDIRRFIAGLSVTRIIILQGMSGTGKTSLAYAFGKYLKNDTTVVPIQPMWKERTDLIGYYNEFTRKFNETTLLQKIYEANYLDKIYITVLDEMNIARIEYYFAEFLSLLELPDYNKRYLDVVSDEWNTDPKLLQKGRIILPKNMWFIGTANNDDSTFAISDKVYDRAMVLNLDKKATPFRVKESNQRMLSETKFEELIKKAQKVYKITERNLRRIKTIDKYLTDKYQITFGNRIMQQIKNYVPVMIACGGSELGAIDDILSKKVLRKLETKNMVYVKSTIPDLISFIEELFGEEEMLLCKEYIKQIEINA</sequence>
<gene>
    <name evidence="3" type="ORF">BN85408290</name>
</gene>
<accession>U4KRS2</accession>
<dbReference type="GO" id="GO:0016887">
    <property type="term" value="F:ATP hydrolysis activity"/>
    <property type="evidence" value="ECO:0007669"/>
    <property type="project" value="InterPro"/>
</dbReference>